<dbReference type="VEuPathDB" id="FungiDB:RhiirFUN_021320"/>
<evidence type="ECO:0000313" key="3">
    <source>
        <dbReference type="Proteomes" id="UP000018888"/>
    </source>
</evidence>
<gene>
    <name evidence="2" type="ORF">GLOIN_2v1763946</name>
</gene>
<dbReference type="EMBL" id="AUPC02000014">
    <property type="protein sequence ID" value="POG80992.1"/>
    <property type="molecule type" value="Genomic_DNA"/>
</dbReference>
<reference evidence="2 3" key="2">
    <citation type="journal article" date="2018" name="New Phytol.">
        <title>High intraspecific genome diversity in the model arbuscular mycorrhizal symbiont Rhizophagus irregularis.</title>
        <authorList>
            <person name="Chen E.C.H."/>
            <person name="Morin E."/>
            <person name="Beaudet D."/>
            <person name="Noel J."/>
            <person name="Yildirir G."/>
            <person name="Ndikumana S."/>
            <person name="Charron P."/>
            <person name="St-Onge C."/>
            <person name="Giorgi J."/>
            <person name="Kruger M."/>
            <person name="Marton T."/>
            <person name="Ropars J."/>
            <person name="Grigoriev I.V."/>
            <person name="Hainaut M."/>
            <person name="Henrissat B."/>
            <person name="Roux C."/>
            <person name="Martin F."/>
            <person name="Corradi N."/>
        </authorList>
    </citation>
    <scope>NUCLEOTIDE SEQUENCE [LARGE SCALE GENOMIC DNA]</scope>
    <source>
        <strain evidence="2 3">DAOM 197198</strain>
    </source>
</reference>
<dbReference type="AlphaFoldDB" id="A0A2P4QTP7"/>
<accession>A0A2P4QTP7</accession>
<reference evidence="2 3" key="1">
    <citation type="journal article" date="2013" name="Proc. Natl. Acad. Sci. U.S.A.">
        <title>Genome of an arbuscular mycorrhizal fungus provides insight into the oldest plant symbiosis.</title>
        <authorList>
            <person name="Tisserant E."/>
            <person name="Malbreil M."/>
            <person name="Kuo A."/>
            <person name="Kohler A."/>
            <person name="Symeonidi A."/>
            <person name="Balestrini R."/>
            <person name="Charron P."/>
            <person name="Duensing N."/>
            <person name="Frei Dit Frey N."/>
            <person name="Gianinazzi-Pearson V."/>
            <person name="Gilbert L.B."/>
            <person name="Handa Y."/>
            <person name="Herr J.R."/>
            <person name="Hijri M."/>
            <person name="Koul R."/>
            <person name="Kawaguchi M."/>
            <person name="Krajinski F."/>
            <person name="Lammers P.J."/>
            <person name="Masclaux F.G."/>
            <person name="Murat C."/>
            <person name="Morin E."/>
            <person name="Ndikumana S."/>
            <person name="Pagni M."/>
            <person name="Petitpierre D."/>
            <person name="Requena N."/>
            <person name="Rosikiewicz P."/>
            <person name="Riley R."/>
            <person name="Saito K."/>
            <person name="San Clemente H."/>
            <person name="Shapiro H."/>
            <person name="van Tuinen D."/>
            <person name="Becard G."/>
            <person name="Bonfante P."/>
            <person name="Paszkowski U."/>
            <person name="Shachar-Hill Y.Y."/>
            <person name="Tuskan G.A."/>
            <person name="Young P.W."/>
            <person name="Sanders I.R."/>
            <person name="Henrissat B."/>
            <person name="Rensing S.A."/>
            <person name="Grigoriev I.V."/>
            <person name="Corradi N."/>
            <person name="Roux C."/>
            <person name="Martin F."/>
        </authorList>
    </citation>
    <scope>NUCLEOTIDE SEQUENCE [LARGE SCALE GENOMIC DNA]</scope>
    <source>
        <strain evidence="2 3">DAOM 197198</strain>
    </source>
</reference>
<proteinExistence type="predicted"/>
<protein>
    <submittedName>
        <fullName evidence="2">Uncharacterized protein</fullName>
    </submittedName>
</protein>
<keyword evidence="3" id="KW-1185">Reference proteome</keyword>
<dbReference type="Proteomes" id="UP000018888">
    <property type="component" value="Unassembled WGS sequence"/>
</dbReference>
<comment type="caution">
    <text evidence="2">The sequence shown here is derived from an EMBL/GenBank/DDBJ whole genome shotgun (WGS) entry which is preliminary data.</text>
</comment>
<name>A0A2P4QTP7_RHIID</name>
<feature type="coiled-coil region" evidence="1">
    <location>
        <begin position="112"/>
        <end position="149"/>
    </location>
</feature>
<evidence type="ECO:0000313" key="2">
    <source>
        <dbReference type="EMBL" id="POG80992.1"/>
    </source>
</evidence>
<evidence type="ECO:0000256" key="1">
    <source>
        <dbReference type="SAM" id="Coils"/>
    </source>
</evidence>
<keyword evidence="1" id="KW-0175">Coiled coil</keyword>
<sequence>MLQPIIKSSTSKYKDPFVLPTQKRSDVNNNSVITIDDIENDDPHEDLQMDSVAIDNCLDNESTLQSYNSISGLPKRAIHLKIKQPWELNGEFKWLDNMKQLQIENPTIEIQERNSTDRIIELQNHIAKLENEINIKDQLNEGLRETQAQLSETARMCNENATMVMDAQGWMKN</sequence>
<dbReference type="VEuPathDB" id="FungiDB:RhiirFUN_021319"/>
<organism evidence="2 3">
    <name type="scientific">Rhizophagus irregularis (strain DAOM 181602 / DAOM 197198 / MUCL 43194)</name>
    <name type="common">Arbuscular mycorrhizal fungus</name>
    <name type="synonym">Glomus intraradices</name>
    <dbReference type="NCBI Taxonomy" id="747089"/>
    <lineage>
        <taxon>Eukaryota</taxon>
        <taxon>Fungi</taxon>
        <taxon>Fungi incertae sedis</taxon>
        <taxon>Mucoromycota</taxon>
        <taxon>Glomeromycotina</taxon>
        <taxon>Glomeromycetes</taxon>
        <taxon>Glomerales</taxon>
        <taxon>Glomeraceae</taxon>
        <taxon>Rhizophagus</taxon>
    </lineage>
</organism>